<dbReference type="EMBL" id="RBWU01000006">
    <property type="protein sequence ID" value="RKS71049.1"/>
    <property type="molecule type" value="Genomic_DNA"/>
</dbReference>
<protein>
    <submittedName>
        <fullName evidence="1">Uncharacterized protein</fullName>
    </submittedName>
</protein>
<gene>
    <name evidence="1" type="ORF">BZB76_5531</name>
</gene>
<reference evidence="1 2" key="1">
    <citation type="submission" date="2018-10" db="EMBL/GenBank/DDBJ databases">
        <title>Genomic Encyclopedia of Archaeal and Bacterial Type Strains, Phase II (KMG-II): from individual species to whole genera.</title>
        <authorList>
            <person name="Goeker M."/>
        </authorList>
    </citation>
    <scope>NUCLEOTIDE SEQUENCE [LARGE SCALE GENOMIC DNA]</scope>
    <source>
        <strain evidence="1 2">DSM 43383</strain>
    </source>
</reference>
<comment type="caution">
    <text evidence="1">The sequence shown here is derived from an EMBL/GenBank/DDBJ whole genome shotgun (WGS) entry which is preliminary data.</text>
</comment>
<organism evidence="1 2">
    <name type="scientific">Actinomadura pelletieri DSM 43383</name>
    <dbReference type="NCBI Taxonomy" id="1120940"/>
    <lineage>
        <taxon>Bacteria</taxon>
        <taxon>Bacillati</taxon>
        <taxon>Actinomycetota</taxon>
        <taxon>Actinomycetes</taxon>
        <taxon>Streptosporangiales</taxon>
        <taxon>Thermomonosporaceae</taxon>
        <taxon>Actinomadura</taxon>
    </lineage>
</organism>
<evidence type="ECO:0000313" key="2">
    <source>
        <dbReference type="Proteomes" id="UP000274601"/>
    </source>
</evidence>
<dbReference type="Proteomes" id="UP000274601">
    <property type="component" value="Unassembled WGS sequence"/>
</dbReference>
<sequence length="155" mass="17280">MAEVDVHESHIRQIAQDVISEVAPEERAAFPVVADRFFRSEEKALSGHGRRHGAPISWGLGEAVPLLTPVVLWVLSRAIEEITGEAVRAPVRPLGRVLRRWTGREDDRPRLELTDDQVAHIGRMAEQIVVDHGHEPATAESVAAVLVRRLRQNSE</sequence>
<keyword evidence="2" id="KW-1185">Reference proteome</keyword>
<evidence type="ECO:0000313" key="1">
    <source>
        <dbReference type="EMBL" id="RKS71049.1"/>
    </source>
</evidence>
<dbReference type="OrthoDB" id="9837691at2"/>
<dbReference type="AlphaFoldDB" id="A0A495QGS4"/>
<name>A0A495QGS4_9ACTN</name>
<accession>A0A495QGS4</accession>
<proteinExistence type="predicted"/>
<dbReference type="RefSeq" id="WP_121437256.1">
    <property type="nucleotide sequence ID" value="NZ_RBWU01000006.1"/>
</dbReference>